<dbReference type="AlphaFoldDB" id="A0A859FAY2"/>
<dbReference type="InterPro" id="IPR001705">
    <property type="entry name" value="Ribosomal_bL33"/>
</dbReference>
<evidence type="ECO:0000256" key="5">
    <source>
        <dbReference type="HAMAP-Rule" id="MF_00294"/>
    </source>
</evidence>
<dbReference type="GO" id="GO:1990904">
    <property type="term" value="C:ribonucleoprotein complex"/>
    <property type="evidence" value="ECO:0007669"/>
    <property type="project" value="UniProtKB-KW"/>
</dbReference>
<evidence type="ECO:0000313" key="7">
    <source>
        <dbReference type="Proteomes" id="UP000318138"/>
    </source>
</evidence>
<keyword evidence="7" id="KW-1185">Reference proteome</keyword>
<evidence type="ECO:0000256" key="2">
    <source>
        <dbReference type="ARBA" id="ARBA00022980"/>
    </source>
</evidence>
<evidence type="ECO:0000256" key="3">
    <source>
        <dbReference type="ARBA" id="ARBA00023274"/>
    </source>
</evidence>
<proteinExistence type="inferred from homology"/>
<comment type="similarity">
    <text evidence="1 5">Belongs to the bacterial ribosomal protein bL33 family.</text>
</comment>
<dbReference type="GO" id="GO:0005840">
    <property type="term" value="C:ribosome"/>
    <property type="evidence" value="ECO:0007669"/>
    <property type="project" value="UniProtKB-KW"/>
</dbReference>
<dbReference type="NCBIfam" id="TIGR01023">
    <property type="entry name" value="rpmG_bact"/>
    <property type="match status" value="1"/>
</dbReference>
<dbReference type="InterPro" id="IPR038584">
    <property type="entry name" value="Ribosomal_bL33_sf"/>
</dbReference>
<dbReference type="GO" id="GO:0005737">
    <property type="term" value="C:cytoplasm"/>
    <property type="evidence" value="ECO:0007669"/>
    <property type="project" value="UniProtKB-ARBA"/>
</dbReference>
<name>A0A859FAY2_9BACI</name>
<gene>
    <name evidence="5 6" type="primary">rpmG</name>
    <name evidence="6" type="ORF">FLK61_23060</name>
</gene>
<evidence type="ECO:0000313" key="6">
    <source>
        <dbReference type="EMBL" id="QKS69684.1"/>
    </source>
</evidence>
<dbReference type="NCBIfam" id="NF001860">
    <property type="entry name" value="PRK00595.1"/>
    <property type="match status" value="1"/>
</dbReference>
<dbReference type="Gene3D" id="2.20.28.120">
    <property type="entry name" value="Ribosomal protein L33"/>
    <property type="match status" value="1"/>
</dbReference>
<dbReference type="PANTHER" id="PTHR43168:SF5">
    <property type="entry name" value="LARGE RIBOSOMAL SUBUNIT PROTEIN BL33B"/>
    <property type="match status" value="1"/>
</dbReference>
<dbReference type="Pfam" id="PF00471">
    <property type="entry name" value="Ribosomal_L33"/>
    <property type="match status" value="1"/>
</dbReference>
<reference evidence="7" key="1">
    <citation type="submission" date="2019-07" db="EMBL/GenBank/DDBJ databases">
        <title>Bacillus alkalisoli sp. nov. isolated from saline soil.</title>
        <authorList>
            <person name="Sun J.-Q."/>
            <person name="Xu L."/>
        </authorList>
    </citation>
    <scope>NUCLEOTIDE SEQUENCE [LARGE SCALE GENOMIC DNA]</scope>
    <source>
        <strain evidence="7">M4U3P1</strain>
    </source>
</reference>
<dbReference type="SUPFAM" id="SSF57829">
    <property type="entry name" value="Zn-binding ribosomal proteins"/>
    <property type="match status" value="1"/>
</dbReference>
<dbReference type="InterPro" id="IPR011332">
    <property type="entry name" value="Ribosomal_zn-bd"/>
</dbReference>
<dbReference type="PANTHER" id="PTHR43168">
    <property type="entry name" value="50S RIBOSOMAL PROTEIN L33, CHLOROPLASTIC"/>
    <property type="match status" value="1"/>
</dbReference>
<dbReference type="NCBIfam" id="NF001764">
    <property type="entry name" value="PRK00504.1"/>
    <property type="match status" value="1"/>
</dbReference>
<dbReference type="EMBL" id="CP041372">
    <property type="protein sequence ID" value="QKS69684.1"/>
    <property type="molecule type" value="Genomic_DNA"/>
</dbReference>
<accession>A0A859FAY2</accession>
<dbReference type="KEGG" id="psua:FLK61_23060"/>
<dbReference type="RefSeq" id="WP_176007702.1">
    <property type="nucleotide sequence ID" value="NZ_CP041372.2"/>
</dbReference>
<evidence type="ECO:0000256" key="1">
    <source>
        <dbReference type="ARBA" id="ARBA00007596"/>
    </source>
</evidence>
<dbReference type="GO" id="GO:0006412">
    <property type="term" value="P:translation"/>
    <property type="evidence" value="ECO:0007669"/>
    <property type="project" value="UniProtKB-UniRule"/>
</dbReference>
<organism evidence="6 7">
    <name type="scientific">Paenalkalicoccus suaedae</name>
    <dbReference type="NCBI Taxonomy" id="2592382"/>
    <lineage>
        <taxon>Bacteria</taxon>
        <taxon>Bacillati</taxon>
        <taxon>Bacillota</taxon>
        <taxon>Bacilli</taxon>
        <taxon>Bacillales</taxon>
        <taxon>Bacillaceae</taxon>
        <taxon>Paenalkalicoccus</taxon>
    </lineage>
</organism>
<dbReference type="HAMAP" id="MF_00294">
    <property type="entry name" value="Ribosomal_bL33"/>
    <property type="match status" value="1"/>
</dbReference>
<dbReference type="GO" id="GO:0003735">
    <property type="term" value="F:structural constituent of ribosome"/>
    <property type="evidence" value="ECO:0007669"/>
    <property type="project" value="InterPro"/>
</dbReference>
<protein>
    <recommendedName>
        <fullName evidence="4 5">Large ribosomal subunit protein bL33</fullName>
    </recommendedName>
</protein>
<evidence type="ECO:0000256" key="4">
    <source>
        <dbReference type="ARBA" id="ARBA00035176"/>
    </source>
</evidence>
<dbReference type="Proteomes" id="UP000318138">
    <property type="component" value="Chromosome"/>
</dbReference>
<sequence>MSMKVTLACQRCQTRNYTTTKTLANNNERLEIKKYCKTCGAHTVHAETK</sequence>
<keyword evidence="2 5" id="KW-0689">Ribosomal protein</keyword>
<keyword evidence="3 5" id="KW-0687">Ribonucleoprotein</keyword>